<dbReference type="GO" id="GO:0003723">
    <property type="term" value="F:RNA binding"/>
    <property type="evidence" value="ECO:0007669"/>
    <property type="project" value="InterPro"/>
</dbReference>
<evidence type="ECO:0000256" key="3">
    <source>
        <dbReference type="ARBA" id="ARBA00022694"/>
    </source>
</evidence>
<evidence type="ECO:0000259" key="9">
    <source>
        <dbReference type="Pfam" id="PF21238"/>
    </source>
</evidence>
<dbReference type="Gene3D" id="3.30.70.2510">
    <property type="match status" value="1"/>
</dbReference>
<dbReference type="PANTHER" id="PTHR21568">
    <property type="entry name" value="TRNA PSEUDOURIDINE SYNTHASE PUS10"/>
    <property type="match status" value="1"/>
</dbReference>
<dbReference type="Gene3D" id="1.10.10.2050">
    <property type="match status" value="1"/>
</dbReference>
<dbReference type="Pfam" id="PF21237">
    <property type="entry name" value="Pus10_N_euk"/>
    <property type="match status" value="1"/>
</dbReference>
<evidence type="ECO:0000256" key="5">
    <source>
        <dbReference type="ARBA" id="ARBA00075270"/>
    </source>
</evidence>
<dbReference type="Proteomes" id="UP000597762">
    <property type="component" value="Unassembled WGS sequence"/>
</dbReference>
<keyword evidence="4 10" id="KW-0413">Isomerase</keyword>
<dbReference type="Pfam" id="PF21238">
    <property type="entry name" value="Pus10_C"/>
    <property type="match status" value="1"/>
</dbReference>
<evidence type="ECO:0000313" key="11">
    <source>
        <dbReference type="Proteomes" id="UP000597762"/>
    </source>
</evidence>
<organism evidence="10 11">
    <name type="scientific">Acanthosepion pharaonis</name>
    <name type="common">Pharaoh cuttlefish</name>
    <name type="synonym">Sepia pharaonis</name>
    <dbReference type="NCBI Taxonomy" id="158019"/>
    <lineage>
        <taxon>Eukaryota</taxon>
        <taxon>Metazoa</taxon>
        <taxon>Spiralia</taxon>
        <taxon>Lophotrochozoa</taxon>
        <taxon>Mollusca</taxon>
        <taxon>Cephalopoda</taxon>
        <taxon>Coleoidea</taxon>
        <taxon>Decapodiformes</taxon>
        <taxon>Sepiida</taxon>
        <taxon>Sepiina</taxon>
        <taxon>Sepiidae</taxon>
        <taxon>Acanthosepion</taxon>
    </lineage>
</organism>
<dbReference type="Gene3D" id="3.30.70.3190">
    <property type="match status" value="1"/>
</dbReference>
<sequence>MAALMFENEFFSKNEGTLQEATKTLVDIGCCTYCVLRFLGEKQLRFYRRNEKTQTEILIEQLYYGGKPVENISRTEKPCITCLGILQKYCTEAFSQKIIEKVKSSGYVFSTYFCSLMLPVSLIVRQHSVYLQLREKFSEMYHGISDDDIPAVKEVWKWHNGPILSEALGVAFNLKSPFEVHINFTYKHSDRECSFLTDFHPDIFRRRKTKKADWEMYSRANVAKAVCDTVDSIYKRVYNFPPALPSDLAECERISCQHDSVFIAGRYNKYSRLLSQTPWLIEGIKKHETSVQELICTPLMERFQPVECKFSASGREDVDVKMLGNGRPFVIELVNPKKSDFTAEDFLQMQKEINTSTKDIFIRDLQAVSRDEIANLKEGEIEKTKSYSATCWSENCLSQDELDTLSTSKDLVLLQKTPIRVLHRRPLASRQRIIHSISAKKIDDHHFRLQLSTQAGTYVKEFIHGDFGRTQPNLSIIMKTECDILELDVESVDVDWPKQLNT</sequence>
<dbReference type="FunFam" id="3.30.70.3190:FF:000001">
    <property type="entry name" value="tRNA pseudouridine synthase Pus10"/>
    <property type="match status" value="1"/>
</dbReference>
<keyword evidence="3" id="KW-0819">tRNA processing</keyword>
<dbReference type="InterPro" id="IPR048742">
    <property type="entry name" value="Pus10_N_euk"/>
</dbReference>
<dbReference type="GO" id="GO:0031119">
    <property type="term" value="P:tRNA pseudouridine synthesis"/>
    <property type="evidence" value="ECO:0007669"/>
    <property type="project" value="TreeGrafter"/>
</dbReference>
<dbReference type="EMBL" id="CAHIKZ030001213">
    <property type="protein sequence ID" value="CAE1256463.1"/>
    <property type="molecule type" value="Genomic_DNA"/>
</dbReference>
<evidence type="ECO:0000256" key="6">
    <source>
        <dbReference type="ARBA" id="ARBA00079393"/>
    </source>
</evidence>
<evidence type="ECO:0000259" key="8">
    <source>
        <dbReference type="Pfam" id="PF21237"/>
    </source>
</evidence>
<feature type="domain" description="Pus10 N-terminal eukaryotes" evidence="8">
    <location>
        <begin position="79"/>
        <end position="256"/>
    </location>
</feature>
<dbReference type="SUPFAM" id="SSF55120">
    <property type="entry name" value="Pseudouridine synthase"/>
    <property type="match status" value="1"/>
</dbReference>
<evidence type="ECO:0000256" key="4">
    <source>
        <dbReference type="ARBA" id="ARBA00023235"/>
    </source>
</evidence>
<dbReference type="NCBIfam" id="TIGR01213">
    <property type="entry name" value="pseudo_Pus10arc"/>
    <property type="match status" value="1"/>
</dbReference>
<dbReference type="InterPro" id="IPR048741">
    <property type="entry name" value="Pus10-like_C"/>
</dbReference>
<protein>
    <recommendedName>
        <fullName evidence="2">tRNA pseudouridine(55) synthase</fullName>
        <ecNumber evidence="2">5.4.99.25</ecNumber>
    </recommendedName>
    <alternativeName>
        <fullName evidence="7">tRNA pseudouridine 55 synthase</fullName>
    </alternativeName>
    <alternativeName>
        <fullName evidence="5">tRNA pseudouridylate synthase</fullName>
    </alternativeName>
    <alternativeName>
        <fullName evidence="6">tRNA-uridine isomerase</fullName>
    </alternativeName>
</protein>
<gene>
    <name evidence="10" type="ORF">SPHA_30214</name>
</gene>
<dbReference type="OrthoDB" id="271937at2759"/>
<comment type="similarity">
    <text evidence="1">Belongs to the pseudouridine synthase Pus10 family.</text>
</comment>
<evidence type="ECO:0000256" key="1">
    <source>
        <dbReference type="ARBA" id="ARBA00009652"/>
    </source>
</evidence>
<keyword evidence="11" id="KW-1185">Reference proteome</keyword>
<accession>A0A812CB27</accession>
<dbReference type="InterPro" id="IPR020103">
    <property type="entry name" value="PsdUridine_synth_cat_dom_sf"/>
</dbReference>
<comment type="caution">
    <text evidence="10">The sequence shown here is derived from an EMBL/GenBank/DDBJ whole genome shotgun (WGS) entry which is preliminary data.</text>
</comment>
<dbReference type="FunFam" id="3.30.70.2510:FF:000001">
    <property type="entry name" value="tRNA pseudouridine synthase Pus10"/>
    <property type="match status" value="1"/>
</dbReference>
<dbReference type="PANTHER" id="PTHR21568:SF0">
    <property type="entry name" value="TRNA PSEUDOURIDINE SYNTHASE PUS10"/>
    <property type="match status" value="1"/>
</dbReference>
<evidence type="ECO:0000313" key="10">
    <source>
        <dbReference type="EMBL" id="CAE1256463.1"/>
    </source>
</evidence>
<proteinExistence type="inferred from homology"/>
<dbReference type="GO" id="GO:0160148">
    <property type="term" value="F:tRNA pseudouridine(55) synthase activity"/>
    <property type="evidence" value="ECO:0007669"/>
    <property type="project" value="UniProtKB-EC"/>
</dbReference>
<evidence type="ECO:0000256" key="7">
    <source>
        <dbReference type="ARBA" id="ARBA00083669"/>
    </source>
</evidence>
<dbReference type="AlphaFoldDB" id="A0A812CB27"/>
<reference evidence="10" key="1">
    <citation type="submission" date="2021-01" db="EMBL/GenBank/DDBJ databases">
        <authorList>
            <person name="Li R."/>
            <person name="Bekaert M."/>
        </authorList>
    </citation>
    <scope>NUCLEOTIDE SEQUENCE</scope>
    <source>
        <strain evidence="10">Farmed</strain>
    </source>
</reference>
<evidence type="ECO:0000256" key="2">
    <source>
        <dbReference type="ARBA" id="ARBA00012787"/>
    </source>
</evidence>
<dbReference type="InterPro" id="IPR039894">
    <property type="entry name" value="Pus10-like"/>
</dbReference>
<feature type="domain" description="Pus10-like C-terminal" evidence="9">
    <location>
        <begin position="262"/>
        <end position="493"/>
    </location>
</feature>
<dbReference type="EC" id="5.4.99.25" evidence="2"/>
<name>A0A812CB27_ACAPH</name>